<dbReference type="InterPro" id="IPR036390">
    <property type="entry name" value="WH_DNA-bd_sf"/>
</dbReference>
<evidence type="ECO:0000256" key="5">
    <source>
        <dbReference type="SAM" id="MobiDB-lite"/>
    </source>
</evidence>
<comment type="subcellular location">
    <subcellularLocation>
        <location evidence="1">Nucleus</location>
    </subcellularLocation>
</comment>
<evidence type="ECO:0000256" key="4">
    <source>
        <dbReference type="RuleBase" id="RU004020"/>
    </source>
</evidence>
<dbReference type="EMBL" id="JATAAI010000009">
    <property type="protein sequence ID" value="KAK1743576.1"/>
    <property type="molecule type" value="Genomic_DNA"/>
</dbReference>
<keyword evidence="2" id="KW-0238">DNA-binding</keyword>
<dbReference type="Gene3D" id="1.10.10.10">
    <property type="entry name" value="Winged helix-like DNA-binding domain superfamily/Winged helix DNA-binding domain"/>
    <property type="match status" value="1"/>
</dbReference>
<keyword evidence="7" id="KW-0346">Stress response</keyword>
<feature type="non-terminal residue" evidence="7">
    <location>
        <position position="1"/>
    </location>
</feature>
<dbReference type="SUPFAM" id="SSF46785">
    <property type="entry name" value="Winged helix' DNA-binding domain"/>
    <property type="match status" value="1"/>
</dbReference>
<organism evidence="7 8">
    <name type="scientific">Skeletonema marinoi</name>
    <dbReference type="NCBI Taxonomy" id="267567"/>
    <lineage>
        <taxon>Eukaryota</taxon>
        <taxon>Sar</taxon>
        <taxon>Stramenopiles</taxon>
        <taxon>Ochrophyta</taxon>
        <taxon>Bacillariophyta</taxon>
        <taxon>Coscinodiscophyceae</taxon>
        <taxon>Thalassiosirophycidae</taxon>
        <taxon>Thalassiosirales</taxon>
        <taxon>Skeletonemataceae</taxon>
        <taxon>Skeletonema</taxon>
        <taxon>Skeletonema marinoi-dohrnii complex</taxon>
    </lineage>
</organism>
<accession>A0AAD9DDF2</accession>
<dbReference type="GO" id="GO:0043565">
    <property type="term" value="F:sequence-specific DNA binding"/>
    <property type="evidence" value="ECO:0007669"/>
    <property type="project" value="InterPro"/>
</dbReference>
<evidence type="ECO:0000313" key="8">
    <source>
        <dbReference type="Proteomes" id="UP001224775"/>
    </source>
</evidence>
<evidence type="ECO:0000259" key="6">
    <source>
        <dbReference type="SMART" id="SM00415"/>
    </source>
</evidence>
<feature type="compositionally biased region" description="Polar residues" evidence="5">
    <location>
        <begin position="8"/>
        <end position="19"/>
    </location>
</feature>
<sequence>DNIAATAQPKTSERMNVNQTTPTCTSTTPRRTKSEFPIKVYAMLELAGNIFEFAQAVTWLPHGRAFQIHDKVKFMNKVVPVFFNQTKIRSFNRQLYMWGFRRIGRGDEQVWHHDNFLRGKPVDMKHMVRTKIKGKAAVSNEDVSVPNFDDLPPLPFCDKRPSAILDEMAHAILNMPLASGAIAHCSSTMPTLSPPQGNLTGDTNHQMVWPNTGGSQLMMNHCVTAIHYHLPLLPADTIESTQPMHQTRTSVVEPSYPTNSHMLREDVNDFCFSPLKQNKKDGFEPLPFMDDNAPCDDFASFIEGAIQLIGG</sequence>
<dbReference type="SMART" id="SM00415">
    <property type="entry name" value="HSF"/>
    <property type="match status" value="1"/>
</dbReference>
<dbReference type="InterPro" id="IPR000232">
    <property type="entry name" value="HSF_DNA-bd"/>
</dbReference>
<evidence type="ECO:0000256" key="3">
    <source>
        <dbReference type="ARBA" id="ARBA00023242"/>
    </source>
</evidence>
<gene>
    <name evidence="7" type="ORF">QTG54_006197</name>
</gene>
<dbReference type="Pfam" id="PF00447">
    <property type="entry name" value="HSF_DNA-bind"/>
    <property type="match status" value="1"/>
</dbReference>
<comment type="caution">
    <text evidence="7">The sequence shown here is derived from an EMBL/GenBank/DDBJ whole genome shotgun (WGS) entry which is preliminary data.</text>
</comment>
<evidence type="ECO:0000256" key="2">
    <source>
        <dbReference type="ARBA" id="ARBA00023125"/>
    </source>
</evidence>
<feature type="domain" description="HSF-type DNA-binding" evidence="6">
    <location>
        <begin position="32"/>
        <end position="130"/>
    </location>
</feature>
<comment type="similarity">
    <text evidence="4">Belongs to the HSF family.</text>
</comment>
<dbReference type="InterPro" id="IPR036388">
    <property type="entry name" value="WH-like_DNA-bd_sf"/>
</dbReference>
<feature type="region of interest" description="Disordered" evidence="5">
    <location>
        <begin position="1"/>
        <end position="30"/>
    </location>
</feature>
<dbReference type="GO" id="GO:0005634">
    <property type="term" value="C:nucleus"/>
    <property type="evidence" value="ECO:0007669"/>
    <property type="project" value="UniProtKB-SubCell"/>
</dbReference>
<evidence type="ECO:0000256" key="1">
    <source>
        <dbReference type="ARBA" id="ARBA00004123"/>
    </source>
</evidence>
<dbReference type="Proteomes" id="UP001224775">
    <property type="component" value="Unassembled WGS sequence"/>
</dbReference>
<dbReference type="PANTHER" id="PTHR10015:SF206">
    <property type="entry name" value="HSF-TYPE DNA-BINDING DOMAIN-CONTAINING PROTEIN"/>
    <property type="match status" value="1"/>
</dbReference>
<proteinExistence type="inferred from homology"/>
<evidence type="ECO:0000313" key="7">
    <source>
        <dbReference type="EMBL" id="KAK1743576.1"/>
    </source>
</evidence>
<name>A0AAD9DDF2_9STRA</name>
<dbReference type="AlphaFoldDB" id="A0AAD9DDF2"/>
<keyword evidence="8" id="KW-1185">Reference proteome</keyword>
<feature type="compositionally biased region" description="Low complexity" evidence="5">
    <location>
        <begin position="20"/>
        <end position="29"/>
    </location>
</feature>
<dbReference type="PANTHER" id="PTHR10015">
    <property type="entry name" value="HEAT SHOCK TRANSCRIPTION FACTOR"/>
    <property type="match status" value="1"/>
</dbReference>
<dbReference type="GO" id="GO:0003700">
    <property type="term" value="F:DNA-binding transcription factor activity"/>
    <property type="evidence" value="ECO:0007669"/>
    <property type="project" value="InterPro"/>
</dbReference>
<keyword evidence="3" id="KW-0539">Nucleus</keyword>
<dbReference type="FunFam" id="1.10.10.10:FF:000479">
    <property type="entry name" value="Predicted protein"/>
    <property type="match status" value="1"/>
</dbReference>
<protein>
    <submittedName>
        <fullName evidence="7">Heat shock factor family protein</fullName>
    </submittedName>
</protein>
<reference evidence="7" key="1">
    <citation type="submission" date="2023-06" db="EMBL/GenBank/DDBJ databases">
        <title>Survivors Of The Sea: Transcriptome response of Skeletonema marinoi to long-term dormancy.</title>
        <authorList>
            <person name="Pinder M.I.M."/>
            <person name="Kourtchenko O."/>
            <person name="Robertson E.K."/>
            <person name="Larsson T."/>
            <person name="Maumus F."/>
            <person name="Osuna-Cruz C.M."/>
            <person name="Vancaester E."/>
            <person name="Stenow R."/>
            <person name="Vandepoele K."/>
            <person name="Ploug H."/>
            <person name="Bruchert V."/>
            <person name="Godhe A."/>
            <person name="Topel M."/>
        </authorList>
    </citation>
    <scope>NUCLEOTIDE SEQUENCE</scope>
    <source>
        <strain evidence="7">R05AC</strain>
    </source>
</reference>